<feature type="transmembrane region" description="Helical" evidence="1">
    <location>
        <begin position="39"/>
        <end position="59"/>
    </location>
</feature>
<reference evidence="2 3" key="1">
    <citation type="submission" date="2016-03" db="EMBL/GenBank/DDBJ databases">
        <authorList>
            <person name="Ploux O."/>
        </authorList>
    </citation>
    <scope>NUCLEOTIDE SEQUENCE [LARGE SCALE GENOMIC DNA]</scope>
    <source>
        <strain evidence="2 3">R0</strain>
    </source>
</reference>
<evidence type="ECO:0000313" key="2">
    <source>
        <dbReference type="EMBL" id="KYG61396.1"/>
    </source>
</evidence>
<evidence type="ECO:0000313" key="3">
    <source>
        <dbReference type="Proteomes" id="UP000075320"/>
    </source>
</evidence>
<keyword evidence="1" id="KW-1133">Transmembrane helix</keyword>
<dbReference type="AlphaFoldDB" id="A0A150WEF4"/>
<dbReference type="OrthoDB" id="5295315at2"/>
<keyword evidence="3" id="KW-1185">Reference proteome</keyword>
<keyword evidence="1" id="KW-0812">Transmembrane</keyword>
<dbReference type="RefSeq" id="WP_061836478.1">
    <property type="nucleotide sequence ID" value="NZ_LUKE01000006.1"/>
</dbReference>
<protein>
    <submittedName>
        <fullName evidence="2">Uncharacterized protein</fullName>
    </submittedName>
</protein>
<gene>
    <name evidence="2" type="ORF">AZI86_16920</name>
</gene>
<proteinExistence type="predicted"/>
<name>A0A150WEF4_BDEBC</name>
<dbReference type="Proteomes" id="UP000075320">
    <property type="component" value="Unassembled WGS sequence"/>
</dbReference>
<keyword evidence="1" id="KW-0472">Membrane</keyword>
<sequence>MKDDSLKKYLKENASPLPAGNLDESSRIWRKIQERKKPWSLWWTMLPVAVTAALVVFVVRTQTLQNESKVEEEYLYQEWNAMMSEVNSDESELITTFGK</sequence>
<accession>A0A150WEF4</accession>
<comment type="caution">
    <text evidence="2">The sequence shown here is derived from an EMBL/GenBank/DDBJ whole genome shotgun (WGS) entry which is preliminary data.</text>
</comment>
<evidence type="ECO:0000256" key="1">
    <source>
        <dbReference type="SAM" id="Phobius"/>
    </source>
</evidence>
<dbReference type="EMBL" id="LUKE01000006">
    <property type="protein sequence ID" value="KYG61396.1"/>
    <property type="molecule type" value="Genomic_DNA"/>
</dbReference>
<organism evidence="2 3">
    <name type="scientific">Bdellovibrio bacteriovorus</name>
    <dbReference type="NCBI Taxonomy" id="959"/>
    <lineage>
        <taxon>Bacteria</taxon>
        <taxon>Pseudomonadati</taxon>
        <taxon>Bdellovibrionota</taxon>
        <taxon>Bdellovibrionia</taxon>
        <taxon>Bdellovibrionales</taxon>
        <taxon>Pseudobdellovibrionaceae</taxon>
        <taxon>Bdellovibrio</taxon>
    </lineage>
</organism>